<organism evidence="1 2">
    <name type="scientific">Lasallia pustulata</name>
    <dbReference type="NCBI Taxonomy" id="136370"/>
    <lineage>
        <taxon>Eukaryota</taxon>
        <taxon>Fungi</taxon>
        <taxon>Dikarya</taxon>
        <taxon>Ascomycota</taxon>
        <taxon>Pezizomycotina</taxon>
        <taxon>Lecanoromycetes</taxon>
        <taxon>OSLEUM clade</taxon>
        <taxon>Umbilicariomycetidae</taxon>
        <taxon>Umbilicariales</taxon>
        <taxon>Umbilicariaceae</taxon>
        <taxon>Lasallia</taxon>
    </lineage>
</organism>
<dbReference type="EMBL" id="FWEW01003265">
    <property type="protein sequence ID" value="SLM39071.1"/>
    <property type="molecule type" value="Genomic_DNA"/>
</dbReference>
<accession>A0A1W5D7Q7</accession>
<protein>
    <submittedName>
        <fullName evidence="1">Uncharacterized protein</fullName>
    </submittedName>
</protein>
<dbReference type="Proteomes" id="UP000192927">
    <property type="component" value="Unassembled WGS sequence"/>
</dbReference>
<keyword evidence="2" id="KW-1185">Reference proteome</keyword>
<reference evidence="2" key="1">
    <citation type="submission" date="2017-03" db="EMBL/GenBank/DDBJ databases">
        <authorList>
            <person name="Sharma R."/>
            <person name="Thines M."/>
        </authorList>
    </citation>
    <scope>NUCLEOTIDE SEQUENCE [LARGE SCALE GENOMIC DNA]</scope>
</reference>
<evidence type="ECO:0000313" key="1">
    <source>
        <dbReference type="EMBL" id="SLM39071.1"/>
    </source>
</evidence>
<sequence length="55" mass="6618">MKEKIIDECRKRVEEKYLQYCDMNVPIFWVKEICRSYPENDSSLLLLKPSSSLTF</sequence>
<dbReference type="AlphaFoldDB" id="A0A1W5D7Q7"/>
<evidence type="ECO:0000313" key="2">
    <source>
        <dbReference type="Proteomes" id="UP000192927"/>
    </source>
</evidence>
<proteinExistence type="predicted"/>
<name>A0A1W5D7Q7_9LECA</name>